<evidence type="ECO:0000256" key="2">
    <source>
        <dbReference type="SAM" id="MobiDB-lite"/>
    </source>
</evidence>
<dbReference type="AlphaFoldDB" id="A0A165CEH1"/>
<keyword evidence="1" id="KW-0175">Coiled coil</keyword>
<feature type="coiled-coil region" evidence="1">
    <location>
        <begin position="55"/>
        <end position="90"/>
    </location>
</feature>
<feature type="signal peptide" evidence="3">
    <location>
        <begin position="1"/>
        <end position="43"/>
    </location>
</feature>
<gene>
    <name evidence="4" type="ORF">CALCODRAFT_504456</name>
</gene>
<accession>A0A165CEH1</accession>
<feature type="chain" id="PRO_5007855995" evidence="3">
    <location>
        <begin position="44"/>
        <end position="315"/>
    </location>
</feature>
<keyword evidence="3" id="KW-0732">Signal</keyword>
<feature type="region of interest" description="Disordered" evidence="2">
    <location>
        <begin position="100"/>
        <end position="130"/>
    </location>
</feature>
<sequence length="315" mass="33909">MRPSLAASLLSLLSLLSSLLPATLSPVTQLGIVLLALPAPALAFPFRHPDPAARAAQGLRELERVEERTAQAAEEAYARIERRAVLTERAVPVERVPHVPDREDLGARPPPAPPVAPGSADGPAPPVVGNPPVVLSKLDVAAARPGGVELGKDTPLALTLDRQEAEAALLQVESVRLGLESLEELLKSAASLTRLTAFKATEPEPPTLRTPPKPLSDDPALSSGHRPPLLSADDPMGLGLADGPELMYYEHAHLQDLYYGSYPPTELFYNKDAANDLREPIPLVPVNPEQFRDYSGHPRLTAEEFFGRNRRKGAR</sequence>
<dbReference type="EMBL" id="KV424153">
    <property type="protein sequence ID" value="KZT50665.1"/>
    <property type="molecule type" value="Genomic_DNA"/>
</dbReference>
<evidence type="ECO:0000256" key="3">
    <source>
        <dbReference type="SAM" id="SignalP"/>
    </source>
</evidence>
<dbReference type="InParanoid" id="A0A165CEH1"/>
<evidence type="ECO:0000313" key="4">
    <source>
        <dbReference type="EMBL" id="KZT50665.1"/>
    </source>
</evidence>
<feature type="region of interest" description="Disordered" evidence="2">
    <location>
        <begin position="197"/>
        <end position="237"/>
    </location>
</feature>
<protein>
    <submittedName>
        <fullName evidence="4">Uncharacterized protein</fullName>
    </submittedName>
</protein>
<name>A0A165CEH1_9BASI</name>
<feature type="compositionally biased region" description="Pro residues" evidence="2">
    <location>
        <begin position="203"/>
        <end position="214"/>
    </location>
</feature>
<dbReference type="OrthoDB" id="3365151at2759"/>
<organism evidence="4 5">
    <name type="scientific">Calocera cornea HHB12733</name>
    <dbReference type="NCBI Taxonomy" id="1353952"/>
    <lineage>
        <taxon>Eukaryota</taxon>
        <taxon>Fungi</taxon>
        <taxon>Dikarya</taxon>
        <taxon>Basidiomycota</taxon>
        <taxon>Agaricomycotina</taxon>
        <taxon>Dacrymycetes</taxon>
        <taxon>Dacrymycetales</taxon>
        <taxon>Dacrymycetaceae</taxon>
        <taxon>Calocera</taxon>
    </lineage>
</organism>
<dbReference type="Proteomes" id="UP000076842">
    <property type="component" value="Unassembled WGS sequence"/>
</dbReference>
<reference evidence="4 5" key="1">
    <citation type="journal article" date="2016" name="Mol. Biol. Evol.">
        <title>Comparative Genomics of Early-Diverging Mushroom-Forming Fungi Provides Insights into the Origins of Lignocellulose Decay Capabilities.</title>
        <authorList>
            <person name="Nagy L.G."/>
            <person name="Riley R."/>
            <person name="Tritt A."/>
            <person name="Adam C."/>
            <person name="Daum C."/>
            <person name="Floudas D."/>
            <person name="Sun H."/>
            <person name="Yadav J.S."/>
            <person name="Pangilinan J."/>
            <person name="Larsson K.H."/>
            <person name="Matsuura K."/>
            <person name="Barry K."/>
            <person name="Labutti K."/>
            <person name="Kuo R."/>
            <person name="Ohm R.A."/>
            <person name="Bhattacharya S.S."/>
            <person name="Shirouzu T."/>
            <person name="Yoshinaga Y."/>
            <person name="Martin F.M."/>
            <person name="Grigoriev I.V."/>
            <person name="Hibbett D.S."/>
        </authorList>
    </citation>
    <scope>NUCLEOTIDE SEQUENCE [LARGE SCALE GENOMIC DNA]</scope>
    <source>
        <strain evidence="4 5">HHB12733</strain>
    </source>
</reference>
<evidence type="ECO:0000313" key="5">
    <source>
        <dbReference type="Proteomes" id="UP000076842"/>
    </source>
</evidence>
<evidence type="ECO:0000256" key="1">
    <source>
        <dbReference type="SAM" id="Coils"/>
    </source>
</evidence>
<proteinExistence type="predicted"/>
<keyword evidence="5" id="KW-1185">Reference proteome</keyword>